<gene>
    <name evidence="1" type="ORF">FSCOSCO3_A003847</name>
</gene>
<comment type="caution">
    <text evidence="1">The sequence shown here is derived from an EMBL/GenBank/DDBJ whole genome shotgun (WGS) entry which is preliminary data.</text>
</comment>
<keyword evidence="2" id="KW-1185">Reference proteome</keyword>
<sequence>MTSSLKNLQSCDPRLKQPITAHRREKWGRGFLQRSAIKQTASCDHVIVVNDNESSCFIFLQEKVQLPVLELSAGSEPLSWR</sequence>
<organism evidence="1 2">
    <name type="scientific">Scomber scombrus</name>
    <name type="common">Atlantic mackerel</name>
    <name type="synonym">Scomber vernalis</name>
    <dbReference type="NCBI Taxonomy" id="13677"/>
    <lineage>
        <taxon>Eukaryota</taxon>
        <taxon>Metazoa</taxon>
        <taxon>Chordata</taxon>
        <taxon>Craniata</taxon>
        <taxon>Vertebrata</taxon>
        <taxon>Euteleostomi</taxon>
        <taxon>Actinopterygii</taxon>
        <taxon>Neopterygii</taxon>
        <taxon>Teleostei</taxon>
        <taxon>Neoteleostei</taxon>
        <taxon>Acanthomorphata</taxon>
        <taxon>Pelagiaria</taxon>
        <taxon>Scombriformes</taxon>
        <taxon>Scombridae</taxon>
        <taxon>Scomber</taxon>
    </lineage>
</organism>
<dbReference type="EMBL" id="CAWUFR010000955">
    <property type="protein sequence ID" value="CAK6982126.1"/>
    <property type="molecule type" value="Genomic_DNA"/>
</dbReference>
<dbReference type="Proteomes" id="UP001314229">
    <property type="component" value="Unassembled WGS sequence"/>
</dbReference>
<reference evidence="1 2" key="1">
    <citation type="submission" date="2024-01" db="EMBL/GenBank/DDBJ databases">
        <authorList>
            <person name="Alioto T."/>
            <person name="Alioto T."/>
            <person name="Gomez Garrido J."/>
        </authorList>
    </citation>
    <scope>NUCLEOTIDE SEQUENCE [LARGE SCALE GENOMIC DNA]</scope>
</reference>
<protein>
    <submittedName>
        <fullName evidence="1">Uncharacterized protein</fullName>
    </submittedName>
</protein>
<accession>A0AAV1QHK0</accession>
<name>A0AAV1QHK0_SCOSC</name>
<proteinExistence type="predicted"/>
<dbReference type="AlphaFoldDB" id="A0AAV1QHK0"/>
<evidence type="ECO:0000313" key="2">
    <source>
        <dbReference type="Proteomes" id="UP001314229"/>
    </source>
</evidence>
<evidence type="ECO:0000313" key="1">
    <source>
        <dbReference type="EMBL" id="CAK6982126.1"/>
    </source>
</evidence>